<sequence length="394" mass="43633">MRRRYLTLISISVSLFLSACSSGQSAPDNNPPEQPKTSTVEVLNNPLPPRLEALSANWETNWEKHTIPYDEFVSGGPPRDGIPSIENPEFISLREAKDWLSPEEPVMVVNINGDARAYPLQILIWHEIVNDVVGDKPVLISFCPLCNSAIVFDREVNGETYEFGTSGLLVNSDLVMYDRTTETLWQQLTGEAIVGDIVGNQLTMLPSSLVSFENFMSSFPDGIVMSRETGHDRKYGQNPYQGYDSRSSTLFSKEEDHGQLPAMERVVAVSLDNEDKAYPYSVLLDHPVIHDQIAGENVVIFFKKGTASALDSKVIADGKDVGASGVFYPTVDGEKLTFKQDGNDIVDNETGSTWDIFGKATSGPLEGSQLEPIVHGNHFWFSWVAFKPSTDVYQ</sequence>
<gene>
    <name evidence="2" type="ORF">AB986_08120</name>
</gene>
<dbReference type="EMBL" id="LELK01000001">
    <property type="protein sequence ID" value="KMM39180.1"/>
    <property type="molecule type" value="Genomic_DNA"/>
</dbReference>
<dbReference type="RefSeq" id="WP_048310350.1">
    <property type="nucleotide sequence ID" value="NZ_CP119526.1"/>
</dbReference>
<evidence type="ECO:0000313" key="3">
    <source>
        <dbReference type="Proteomes" id="UP000035996"/>
    </source>
</evidence>
<dbReference type="Pfam" id="PF11376">
    <property type="entry name" value="DUF3179"/>
    <property type="match status" value="1"/>
</dbReference>
<dbReference type="OrthoDB" id="9806357at2"/>
<keyword evidence="3" id="KW-1185">Reference proteome</keyword>
<evidence type="ECO:0000256" key="1">
    <source>
        <dbReference type="SAM" id="SignalP"/>
    </source>
</evidence>
<evidence type="ECO:0000313" key="2">
    <source>
        <dbReference type="EMBL" id="KMM39180.1"/>
    </source>
</evidence>
<dbReference type="PATRIC" id="fig|157733.3.peg.3902"/>
<proteinExistence type="predicted"/>
<accession>A0A0J6D1E8</accession>
<evidence type="ECO:0008006" key="4">
    <source>
        <dbReference type="Google" id="ProtNLM"/>
    </source>
</evidence>
<organism evidence="2 3">
    <name type="scientific">Guptibacillus hwajinpoensis</name>
    <dbReference type="NCBI Taxonomy" id="208199"/>
    <lineage>
        <taxon>Bacteria</taxon>
        <taxon>Bacillati</taxon>
        <taxon>Bacillota</taxon>
        <taxon>Bacilli</taxon>
        <taxon>Bacillales</taxon>
        <taxon>Guptibacillaceae</taxon>
        <taxon>Guptibacillus</taxon>
    </lineage>
</organism>
<feature type="signal peptide" evidence="1">
    <location>
        <begin position="1"/>
        <end position="26"/>
    </location>
</feature>
<dbReference type="Proteomes" id="UP000035996">
    <property type="component" value="Unassembled WGS sequence"/>
</dbReference>
<dbReference type="AlphaFoldDB" id="A0A0J6D1E8"/>
<feature type="chain" id="PRO_5039691651" description="Lipoprotein" evidence="1">
    <location>
        <begin position="27"/>
        <end position="394"/>
    </location>
</feature>
<dbReference type="PROSITE" id="PS51257">
    <property type="entry name" value="PROKAR_LIPOPROTEIN"/>
    <property type="match status" value="1"/>
</dbReference>
<dbReference type="InterPro" id="IPR021516">
    <property type="entry name" value="DUF3179"/>
</dbReference>
<reference evidence="2" key="1">
    <citation type="submission" date="2015-06" db="EMBL/GenBank/DDBJ databases">
        <authorList>
            <person name="Liu B."/>
            <person name="Wang J."/>
            <person name="Zhu Y."/>
            <person name="Liu G."/>
            <person name="Chen Q."/>
            <person name="Zheng C."/>
            <person name="Che J."/>
            <person name="Ge C."/>
            <person name="Shi H."/>
            <person name="Pan Z."/>
            <person name="Liu X."/>
        </authorList>
    </citation>
    <scope>NUCLEOTIDE SEQUENCE [LARGE SCALE GENOMIC DNA]</scope>
    <source>
        <strain evidence="2">DSM 16346</strain>
    </source>
</reference>
<keyword evidence="1" id="KW-0732">Signal</keyword>
<protein>
    <recommendedName>
        <fullName evidence="4">Lipoprotein</fullName>
    </recommendedName>
</protein>
<dbReference type="STRING" id="157733.AB986_08120"/>
<name>A0A0J6D1E8_9BACL</name>
<comment type="caution">
    <text evidence="2">The sequence shown here is derived from an EMBL/GenBank/DDBJ whole genome shotgun (WGS) entry which is preliminary data.</text>
</comment>